<evidence type="ECO:0008006" key="3">
    <source>
        <dbReference type="Google" id="ProtNLM"/>
    </source>
</evidence>
<dbReference type="Proteomes" id="UP000666661">
    <property type="component" value="Unassembled WGS sequence"/>
</dbReference>
<organism evidence="1 2">
    <name type="scientific">Aeromonas sanarellii</name>
    <dbReference type="NCBI Taxonomy" id="633415"/>
    <lineage>
        <taxon>Bacteria</taxon>
        <taxon>Pseudomonadati</taxon>
        <taxon>Pseudomonadota</taxon>
        <taxon>Gammaproteobacteria</taxon>
        <taxon>Aeromonadales</taxon>
        <taxon>Aeromonadaceae</taxon>
        <taxon>Aeromonas</taxon>
    </lineage>
</organism>
<accession>A0ABS4B1P5</accession>
<sequence>MPTCWLAGSSKQQAGADRSNESALVGDPRLAIANHQLACLSELDAEMLARWVK</sequence>
<keyword evidence="2" id="KW-1185">Reference proteome</keyword>
<gene>
    <name evidence="1" type="ORF">J8I01_02555</name>
</gene>
<comment type="caution">
    <text evidence="1">The sequence shown here is derived from an EMBL/GenBank/DDBJ whole genome shotgun (WGS) entry which is preliminary data.</text>
</comment>
<protein>
    <recommendedName>
        <fullName evidence="3">Transposase</fullName>
    </recommendedName>
</protein>
<reference evidence="1 2" key="1">
    <citation type="submission" date="2021-03" db="EMBL/GenBank/DDBJ databases">
        <title>Plant growth promoting bacteria isolated from wild legumes nodules and trapping Phaseolus vulgaris L. nodules in the center and southern Mexico.</title>
        <authorList>
            <person name="Estrada P."/>
        </authorList>
    </citation>
    <scope>NUCLEOTIDE SEQUENCE [LARGE SCALE GENOMIC DNA]</scope>
    <source>
        <strain evidence="1 2">MaGu-431</strain>
    </source>
</reference>
<name>A0ABS4B1P5_9GAMM</name>
<proteinExistence type="predicted"/>
<dbReference type="EMBL" id="JAGIQF010000001">
    <property type="protein sequence ID" value="MBP0601398.1"/>
    <property type="molecule type" value="Genomic_DNA"/>
</dbReference>
<dbReference type="RefSeq" id="WP_209793171.1">
    <property type="nucleotide sequence ID" value="NZ_JBGWTA010000002.1"/>
</dbReference>
<evidence type="ECO:0000313" key="2">
    <source>
        <dbReference type="Proteomes" id="UP000666661"/>
    </source>
</evidence>
<evidence type="ECO:0000313" key="1">
    <source>
        <dbReference type="EMBL" id="MBP0601398.1"/>
    </source>
</evidence>